<dbReference type="RefSeq" id="WP_172830719.1">
    <property type="nucleotide sequence ID" value="NZ_FQXA01000003.1"/>
</dbReference>
<feature type="signal peptide" evidence="2">
    <location>
        <begin position="1"/>
        <end position="38"/>
    </location>
</feature>
<name>A0A1M5PPC4_9GAMM</name>
<gene>
    <name evidence="3" type="ORF">SAMN02744645_2319</name>
</gene>
<dbReference type="AlphaFoldDB" id="A0A1M5PPC4"/>
<evidence type="ECO:0008006" key="5">
    <source>
        <dbReference type="Google" id="ProtNLM"/>
    </source>
</evidence>
<evidence type="ECO:0000256" key="1">
    <source>
        <dbReference type="SAM" id="MobiDB-lite"/>
    </source>
</evidence>
<reference evidence="3 4" key="1">
    <citation type="submission" date="2016-11" db="EMBL/GenBank/DDBJ databases">
        <authorList>
            <person name="Jaros S."/>
            <person name="Januszkiewicz K."/>
            <person name="Wedrychowicz H."/>
        </authorList>
    </citation>
    <scope>NUCLEOTIDE SEQUENCE [LARGE SCALE GENOMIC DNA]</scope>
    <source>
        <strain evidence="3 4">DSM 18231</strain>
    </source>
</reference>
<accession>A0A1M5PPC4</accession>
<evidence type="ECO:0000256" key="2">
    <source>
        <dbReference type="SAM" id="SignalP"/>
    </source>
</evidence>
<dbReference type="EMBL" id="FQXA01000003">
    <property type="protein sequence ID" value="SHH03685.1"/>
    <property type="molecule type" value="Genomic_DNA"/>
</dbReference>
<evidence type="ECO:0000313" key="4">
    <source>
        <dbReference type="Proteomes" id="UP000184000"/>
    </source>
</evidence>
<dbReference type="InterPro" id="IPR036514">
    <property type="entry name" value="SGNH_hydro_sf"/>
</dbReference>
<dbReference type="Proteomes" id="UP000184000">
    <property type="component" value="Unassembled WGS sequence"/>
</dbReference>
<sequence>MPPASNPFRKAFWPVRAPLAHAAITSLLLAVAAPFAHADNQAIAARDAQNKRWSQQTIEQPKSQPPSLEAKYNHVITFGQSLASAAEGWPALSKQPGYDNLMLGDATRSATFSGDRFVPVGGVAFKPLQAVVQLKRDPKVLLDAEAVAQLEKQAQEEGESVEVGALNMARRLYLESKGIKADPEHLLVASNAATSGRSIAQLSKVGGTHEYRRVLQAMDQARQVALAEGASYSFSALFWLQGEYDYAEVQGGINDKATYKKMLRQLRNDLYEDTAKAIDQKRMPAFISYQTDAKTSVVDGSLDVGLAQWELAQEEPNWYLAGPVYPYVDKGTHLSANGYRWFGQMLGKVFHQVVVEQRGWQPLSPLNATVEGREILMDFHVPHPPLAFSEPYIGHKAQMIENYGFVITDDKGKVPVENIEAAADTVLRLVVGRDLVGIPTIRYASQATGGAGELHDSDPTVADANYEYLPDEGMPEEANIEALVGKPYPLYNWSIAFEIKPSKGHDSAR</sequence>
<organism evidence="3 4">
    <name type="scientific">Stutzerimonas xanthomarina DSM 18231</name>
    <dbReference type="NCBI Taxonomy" id="1403346"/>
    <lineage>
        <taxon>Bacteria</taxon>
        <taxon>Pseudomonadati</taxon>
        <taxon>Pseudomonadota</taxon>
        <taxon>Gammaproteobacteria</taxon>
        <taxon>Pseudomonadales</taxon>
        <taxon>Pseudomonadaceae</taxon>
        <taxon>Stutzerimonas</taxon>
    </lineage>
</organism>
<protein>
    <recommendedName>
        <fullName evidence="5">Phosphate ABC transporter substrate-binding protein</fullName>
    </recommendedName>
</protein>
<evidence type="ECO:0000313" key="3">
    <source>
        <dbReference type="EMBL" id="SHH03685.1"/>
    </source>
</evidence>
<dbReference type="SUPFAM" id="SSF52266">
    <property type="entry name" value="SGNH hydrolase"/>
    <property type="match status" value="1"/>
</dbReference>
<feature type="chain" id="PRO_5009912986" description="Phosphate ABC transporter substrate-binding protein" evidence="2">
    <location>
        <begin position="39"/>
        <end position="509"/>
    </location>
</feature>
<feature type="region of interest" description="Disordered" evidence="1">
    <location>
        <begin position="46"/>
        <end position="66"/>
    </location>
</feature>
<dbReference type="GO" id="GO:0016788">
    <property type="term" value="F:hydrolase activity, acting on ester bonds"/>
    <property type="evidence" value="ECO:0007669"/>
    <property type="project" value="UniProtKB-ARBA"/>
</dbReference>
<feature type="compositionally biased region" description="Polar residues" evidence="1">
    <location>
        <begin position="51"/>
        <end position="66"/>
    </location>
</feature>
<dbReference type="GeneID" id="98637340"/>
<proteinExistence type="predicted"/>
<keyword evidence="2" id="KW-0732">Signal</keyword>
<dbReference type="Gene3D" id="3.40.50.1110">
    <property type="entry name" value="SGNH hydrolase"/>
    <property type="match status" value="1"/>
</dbReference>